<protein>
    <submittedName>
        <fullName evidence="1">Uncharacterized protein</fullName>
    </submittedName>
</protein>
<reference evidence="1 2" key="1">
    <citation type="submission" date="2017-11" db="EMBL/GenBank/DDBJ databases">
        <title>Draft genome sequence of environmental isolate Aeromonas cavernicola sp. nov. MDC 2508.</title>
        <authorList>
            <person name="Colston S.M."/>
            <person name="Navarro A."/>
            <person name="Martinez-Murcia A.J."/>
            <person name="Graf J."/>
        </authorList>
    </citation>
    <scope>NUCLEOTIDE SEQUENCE [LARGE SCALE GENOMIC DNA]</scope>
    <source>
        <strain evidence="1 2">MDC 2508</strain>
    </source>
</reference>
<sequence>MRVIFIGAAHRHGTSKLGKPYDMCKFTYAIPISPVTTATMNYHGFGYEPKEVDLEPSALNKFALCQIGETIDISVEPDPTNLTRNIVTGLIKPSTESEKTSSKF</sequence>
<keyword evidence="2" id="KW-1185">Reference proteome</keyword>
<organism evidence="1 2">
    <name type="scientific">Aeromonas cavernicola</name>
    <dbReference type="NCBI Taxonomy" id="1006623"/>
    <lineage>
        <taxon>Bacteria</taxon>
        <taxon>Pseudomonadati</taxon>
        <taxon>Pseudomonadota</taxon>
        <taxon>Gammaproteobacteria</taxon>
        <taxon>Aeromonadales</taxon>
        <taxon>Aeromonadaceae</taxon>
        <taxon>Aeromonas</taxon>
    </lineage>
</organism>
<gene>
    <name evidence="1" type="ORF">CUC53_10415</name>
</gene>
<dbReference type="Pfam" id="PF07459">
    <property type="entry name" value="CTX_RstB"/>
    <property type="match status" value="1"/>
</dbReference>
<dbReference type="Proteomes" id="UP000235861">
    <property type="component" value="Unassembled WGS sequence"/>
</dbReference>
<dbReference type="EMBL" id="PGGC01000091">
    <property type="protein sequence ID" value="PJG58832.1"/>
    <property type="molecule type" value="Genomic_DNA"/>
</dbReference>
<evidence type="ECO:0000313" key="2">
    <source>
        <dbReference type="Proteomes" id="UP000235861"/>
    </source>
</evidence>
<dbReference type="InterPro" id="IPR010008">
    <property type="entry name" value="Vibrio_Phage_CTX_RstB"/>
</dbReference>
<dbReference type="AlphaFoldDB" id="A0A2H9U471"/>
<comment type="caution">
    <text evidence="1">The sequence shown here is derived from an EMBL/GenBank/DDBJ whole genome shotgun (WGS) entry which is preliminary data.</text>
</comment>
<accession>A0A2H9U471</accession>
<dbReference type="OrthoDB" id="6292067at2"/>
<name>A0A2H9U471_9GAMM</name>
<proteinExistence type="predicted"/>
<evidence type="ECO:0000313" key="1">
    <source>
        <dbReference type="EMBL" id="PJG58832.1"/>
    </source>
</evidence>
<dbReference type="RefSeq" id="WP_100294099.1">
    <property type="nucleotide sequence ID" value="NZ_PGGC01000091.1"/>
</dbReference>